<protein>
    <submittedName>
        <fullName evidence="6">ABC transporter ATP-binding protein</fullName>
    </submittedName>
</protein>
<organism evidence="6 7">
    <name type="scientific">Litorilituus sediminis</name>
    <dbReference type="NCBI Taxonomy" id="718192"/>
    <lineage>
        <taxon>Bacteria</taxon>
        <taxon>Pseudomonadati</taxon>
        <taxon>Pseudomonadota</taxon>
        <taxon>Gammaproteobacteria</taxon>
        <taxon>Alteromonadales</taxon>
        <taxon>Colwelliaceae</taxon>
        <taxon>Litorilituus</taxon>
    </lineage>
</organism>
<dbReference type="PANTHER" id="PTHR43335">
    <property type="entry name" value="ABC TRANSPORTER, ATP-BINDING PROTEIN"/>
    <property type="match status" value="1"/>
</dbReference>
<name>A0A4P6P3W9_9GAMM</name>
<keyword evidence="4 6" id="KW-0067">ATP-binding</keyword>
<sequence length="321" mass="35071">MLNVRNLTRSYGSFIAVDDVSFSIKKGEIIGLLGHNGAGKTTIMKIVSGYLEADGGEVSLDGISLGKNAKLLQQHLGYLPENLPVYPEMTVAEYLDYAADLKGLTANKKIAEIKRVIKATDLSAKLLAPIDTLSRGYKQRVGVAQAILGNPKLLILDEPTNGLDPEQTQHMRKLIKDIAQTATVILSTHIMQEVNALCDRVLILKSGQLVLDEKLDALQHSRHLVAETDCTDIELIKNISGVELVSEIEPGKLLVEMSKQGFSRVIGSDLSKTIIESGASLFALYPRKRDLETVFNQINSDQYVTEDKSNAKTDKEVSNAA</sequence>
<evidence type="ECO:0000256" key="4">
    <source>
        <dbReference type="ARBA" id="ARBA00022840"/>
    </source>
</evidence>
<evidence type="ECO:0000256" key="2">
    <source>
        <dbReference type="ARBA" id="ARBA00022448"/>
    </source>
</evidence>
<dbReference type="AlphaFoldDB" id="A0A4P6P3W9"/>
<dbReference type="GO" id="GO:0005524">
    <property type="term" value="F:ATP binding"/>
    <property type="evidence" value="ECO:0007669"/>
    <property type="project" value="UniProtKB-KW"/>
</dbReference>
<evidence type="ECO:0000259" key="5">
    <source>
        <dbReference type="PROSITE" id="PS50893"/>
    </source>
</evidence>
<keyword evidence="7" id="KW-1185">Reference proteome</keyword>
<dbReference type="InterPro" id="IPR003593">
    <property type="entry name" value="AAA+_ATPase"/>
</dbReference>
<dbReference type="SUPFAM" id="SSF52540">
    <property type="entry name" value="P-loop containing nucleoside triphosphate hydrolases"/>
    <property type="match status" value="1"/>
</dbReference>
<accession>A0A4P6P3W9</accession>
<feature type="domain" description="ABC transporter" evidence="5">
    <location>
        <begin position="2"/>
        <end position="231"/>
    </location>
</feature>
<reference evidence="6 7" key="1">
    <citation type="submission" date="2018-12" db="EMBL/GenBank/DDBJ databases">
        <title>Complete genome of Litorilituus sediminis.</title>
        <authorList>
            <person name="Liu A."/>
            <person name="Rong J."/>
        </authorList>
    </citation>
    <scope>NUCLEOTIDE SEQUENCE [LARGE SCALE GENOMIC DNA]</scope>
    <source>
        <strain evidence="6 7">JCM 17549</strain>
    </source>
</reference>
<dbReference type="InterPro" id="IPR003439">
    <property type="entry name" value="ABC_transporter-like_ATP-bd"/>
</dbReference>
<evidence type="ECO:0000313" key="7">
    <source>
        <dbReference type="Proteomes" id="UP000290244"/>
    </source>
</evidence>
<dbReference type="PROSITE" id="PS50893">
    <property type="entry name" value="ABC_TRANSPORTER_2"/>
    <property type="match status" value="1"/>
</dbReference>
<dbReference type="GO" id="GO:0016887">
    <property type="term" value="F:ATP hydrolysis activity"/>
    <property type="evidence" value="ECO:0007669"/>
    <property type="project" value="InterPro"/>
</dbReference>
<comment type="similarity">
    <text evidence="1">Belongs to the ABC transporter superfamily.</text>
</comment>
<dbReference type="Pfam" id="PF00005">
    <property type="entry name" value="ABC_tran"/>
    <property type="match status" value="1"/>
</dbReference>
<keyword evidence="3" id="KW-0547">Nucleotide-binding</keyword>
<dbReference type="KEGG" id="lsd:EMK97_07380"/>
<dbReference type="PANTHER" id="PTHR43335:SF4">
    <property type="entry name" value="ABC TRANSPORTER, ATP-BINDING PROTEIN"/>
    <property type="match status" value="1"/>
</dbReference>
<dbReference type="SMART" id="SM00382">
    <property type="entry name" value="AAA"/>
    <property type="match status" value="1"/>
</dbReference>
<dbReference type="EMBL" id="CP034759">
    <property type="protein sequence ID" value="QBG35548.1"/>
    <property type="molecule type" value="Genomic_DNA"/>
</dbReference>
<dbReference type="Proteomes" id="UP000290244">
    <property type="component" value="Chromosome"/>
</dbReference>
<proteinExistence type="inferred from homology"/>
<evidence type="ECO:0000256" key="3">
    <source>
        <dbReference type="ARBA" id="ARBA00022741"/>
    </source>
</evidence>
<dbReference type="Gene3D" id="3.40.50.300">
    <property type="entry name" value="P-loop containing nucleotide triphosphate hydrolases"/>
    <property type="match status" value="1"/>
</dbReference>
<dbReference type="OrthoDB" id="9804819at2"/>
<evidence type="ECO:0000256" key="1">
    <source>
        <dbReference type="ARBA" id="ARBA00005417"/>
    </source>
</evidence>
<keyword evidence="2" id="KW-0813">Transport</keyword>
<dbReference type="RefSeq" id="WP_130600832.1">
    <property type="nucleotide sequence ID" value="NZ_CP034759.1"/>
</dbReference>
<gene>
    <name evidence="6" type="ORF">EMK97_07380</name>
</gene>
<evidence type="ECO:0000313" key="6">
    <source>
        <dbReference type="EMBL" id="QBG35548.1"/>
    </source>
</evidence>
<dbReference type="CDD" id="cd03230">
    <property type="entry name" value="ABC_DR_subfamily_A"/>
    <property type="match status" value="1"/>
</dbReference>
<dbReference type="InterPro" id="IPR027417">
    <property type="entry name" value="P-loop_NTPase"/>
</dbReference>